<evidence type="ECO:0000259" key="1">
    <source>
        <dbReference type="Pfam" id="PF00501"/>
    </source>
</evidence>
<dbReference type="GO" id="GO:0043041">
    <property type="term" value="P:amino acid activation for nonribosomal peptide biosynthetic process"/>
    <property type="evidence" value="ECO:0007669"/>
    <property type="project" value="TreeGrafter"/>
</dbReference>
<dbReference type="Gene3D" id="3.30.300.30">
    <property type="match status" value="1"/>
</dbReference>
<dbReference type="AlphaFoldDB" id="X0RIQ4"/>
<dbReference type="NCBIfam" id="TIGR01733">
    <property type="entry name" value="AA-adenyl-dom"/>
    <property type="match status" value="1"/>
</dbReference>
<feature type="non-terminal residue" evidence="2">
    <location>
        <position position="1"/>
    </location>
</feature>
<dbReference type="Gene3D" id="3.40.50.12780">
    <property type="entry name" value="N-terminal domain of ligase-like"/>
    <property type="match status" value="1"/>
</dbReference>
<evidence type="ECO:0000313" key="2">
    <source>
        <dbReference type="EMBL" id="GAF68729.1"/>
    </source>
</evidence>
<feature type="domain" description="AMP-dependent synthetase/ligase" evidence="1">
    <location>
        <begin position="2"/>
        <end position="277"/>
    </location>
</feature>
<dbReference type="PANTHER" id="PTHR45527:SF1">
    <property type="entry name" value="FATTY ACID SYNTHASE"/>
    <property type="match status" value="1"/>
</dbReference>
<dbReference type="Pfam" id="PF00501">
    <property type="entry name" value="AMP-binding"/>
    <property type="match status" value="1"/>
</dbReference>
<dbReference type="PANTHER" id="PTHR45527">
    <property type="entry name" value="NONRIBOSOMAL PEPTIDE SYNTHETASE"/>
    <property type="match status" value="1"/>
</dbReference>
<proteinExistence type="predicted"/>
<feature type="non-terminal residue" evidence="2">
    <location>
        <position position="388"/>
    </location>
</feature>
<dbReference type="InterPro" id="IPR042099">
    <property type="entry name" value="ANL_N_sf"/>
</dbReference>
<dbReference type="CDD" id="cd05930">
    <property type="entry name" value="A_NRPS"/>
    <property type="match status" value="1"/>
</dbReference>
<dbReference type="InterPro" id="IPR045851">
    <property type="entry name" value="AMP-bd_C_sf"/>
</dbReference>
<dbReference type="InterPro" id="IPR020845">
    <property type="entry name" value="AMP-binding_CS"/>
</dbReference>
<dbReference type="GO" id="GO:0005737">
    <property type="term" value="C:cytoplasm"/>
    <property type="evidence" value="ECO:0007669"/>
    <property type="project" value="TreeGrafter"/>
</dbReference>
<dbReference type="EMBL" id="BARS01007731">
    <property type="protein sequence ID" value="GAF68729.1"/>
    <property type="molecule type" value="Genomic_DNA"/>
</dbReference>
<dbReference type="InterPro" id="IPR000873">
    <property type="entry name" value="AMP-dep_synth/lig_dom"/>
</dbReference>
<dbReference type="GO" id="GO:0044550">
    <property type="term" value="P:secondary metabolite biosynthetic process"/>
    <property type="evidence" value="ECO:0007669"/>
    <property type="project" value="TreeGrafter"/>
</dbReference>
<accession>X0RIQ4</accession>
<dbReference type="InterPro" id="IPR010071">
    <property type="entry name" value="AA_adenyl_dom"/>
</dbReference>
<reference evidence="2" key="1">
    <citation type="journal article" date="2014" name="Front. Microbiol.">
        <title>High frequency of phylogenetically diverse reductive dehalogenase-homologous genes in deep subseafloor sedimentary metagenomes.</title>
        <authorList>
            <person name="Kawai M."/>
            <person name="Futagami T."/>
            <person name="Toyoda A."/>
            <person name="Takaki Y."/>
            <person name="Nishi S."/>
            <person name="Hori S."/>
            <person name="Arai W."/>
            <person name="Tsubouchi T."/>
            <person name="Morono Y."/>
            <person name="Uchiyama I."/>
            <person name="Ito T."/>
            <person name="Fujiyama A."/>
            <person name="Inagaki F."/>
            <person name="Takami H."/>
        </authorList>
    </citation>
    <scope>NUCLEOTIDE SEQUENCE</scope>
    <source>
        <strain evidence="2">Expedition CK06-06</strain>
    </source>
</reference>
<dbReference type="PROSITE" id="PS00455">
    <property type="entry name" value="AMP_BINDING"/>
    <property type="match status" value="1"/>
</dbReference>
<gene>
    <name evidence="2" type="ORF">S01H1_14838</name>
</gene>
<comment type="caution">
    <text evidence="2">The sequence shown here is derived from an EMBL/GenBank/DDBJ whole genome shotgun (WGS) entry which is preliminary data.</text>
</comment>
<sequence length="388" mass="41904">VNAAFIPLDASFPKERIGFILQDAGAKAIVSALDFRATLDAFALPLILLDDAEAAIDAKAKRRLTEAEREPPANELCYIVYTSGTTGNPKGVAIGHPSICNFVKVAAEVYGIEPRDRVYQGMTIAFDFSVEELWVPLISGATLVPGSPGTSLVGDELEAFLRANKVTVLCCVPTLLATIEQDLPDLRILLASGEACPQNLVERWHRPGRAILNAYGPTEATVTATLAKLYPGKPVTIGSPLPTYTIVILDENKDEALRKGALGEIGIAGIGLADGYLNRSDITEKKFIPDFLNISNNPSKRIYRTGDVGLINDQDEVEFHGRIGTQVKVRGYRIELGEIEAIISQLPQVAQAVVHTYEPQPGTVELVAYYTRHQGASELLLGEAAQTL</sequence>
<organism evidence="2">
    <name type="scientific">marine sediment metagenome</name>
    <dbReference type="NCBI Taxonomy" id="412755"/>
    <lineage>
        <taxon>unclassified sequences</taxon>
        <taxon>metagenomes</taxon>
        <taxon>ecological metagenomes</taxon>
    </lineage>
</organism>
<dbReference type="SUPFAM" id="SSF56801">
    <property type="entry name" value="Acetyl-CoA synthetase-like"/>
    <property type="match status" value="1"/>
</dbReference>
<protein>
    <recommendedName>
        <fullName evidence="1">AMP-dependent synthetase/ligase domain-containing protein</fullName>
    </recommendedName>
</protein>
<name>X0RIQ4_9ZZZZ</name>
<dbReference type="GO" id="GO:0031177">
    <property type="term" value="F:phosphopantetheine binding"/>
    <property type="evidence" value="ECO:0007669"/>
    <property type="project" value="TreeGrafter"/>
</dbReference>